<accession>A0A7J8YWW2</accession>
<sequence length="133" mass="15228">MLVVQFLTRPPDECHPFGTLIDDYLTLINECWVVKVRNILRKGKMCAYHLVKLVQRSNVGSTWLITSPKSLLPFLQVDSYGNIYNGQGRAGQILTVTVSYLLFPLSSHIHYLEEKKTSLQTEQIGLKFGFYHP</sequence>
<reference evidence="1 2" key="1">
    <citation type="journal article" date="2019" name="Genome Biol. Evol.">
        <title>Insights into the evolution of the New World diploid cottons (Gossypium, subgenus Houzingenia) based on genome sequencing.</title>
        <authorList>
            <person name="Grover C.E."/>
            <person name="Arick M.A. 2nd"/>
            <person name="Thrash A."/>
            <person name="Conover J.L."/>
            <person name="Sanders W.S."/>
            <person name="Peterson D.G."/>
            <person name="Frelichowski J.E."/>
            <person name="Scheffler J.A."/>
            <person name="Scheffler B.E."/>
            <person name="Wendel J.F."/>
        </authorList>
    </citation>
    <scope>NUCLEOTIDE SEQUENCE [LARGE SCALE GENOMIC DNA]</scope>
    <source>
        <strain evidence="1">4</strain>
        <tissue evidence="1">Leaf</tissue>
    </source>
</reference>
<gene>
    <name evidence="1" type="ORF">Golax_015916</name>
</gene>
<dbReference type="Proteomes" id="UP000593574">
    <property type="component" value="Unassembled WGS sequence"/>
</dbReference>
<dbReference type="EMBL" id="JABEZV010000001">
    <property type="protein sequence ID" value="MBA0703604.1"/>
    <property type="molecule type" value="Genomic_DNA"/>
</dbReference>
<organism evidence="1 2">
    <name type="scientific">Gossypium laxum</name>
    <dbReference type="NCBI Taxonomy" id="34288"/>
    <lineage>
        <taxon>Eukaryota</taxon>
        <taxon>Viridiplantae</taxon>
        <taxon>Streptophyta</taxon>
        <taxon>Embryophyta</taxon>
        <taxon>Tracheophyta</taxon>
        <taxon>Spermatophyta</taxon>
        <taxon>Magnoliopsida</taxon>
        <taxon>eudicotyledons</taxon>
        <taxon>Gunneridae</taxon>
        <taxon>Pentapetalae</taxon>
        <taxon>rosids</taxon>
        <taxon>malvids</taxon>
        <taxon>Malvales</taxon>
        <taxon>Malvaceae</taxon>
        <taxon>Malvoideae</taxon>
        <taxon>Gossypium</taxon>
    </lineage>
</organism>
<protein>
    <submittedName>
        <fullName evidence="1">Uncharacterized protein</fullName>
    </submittedName>
</protein>
<dbReference type="AlphaFoldDB" id="A0A7J8YWW2"/>
<evidence type="ECO:0000313" key="1">
    <source>
        <dbReference type="EMBL" id="MBA0703604.1"/>
    </source>
</evidence>
<keyword evidence="2" id="KW-1185">Reference proteome</keyword>
<comment type="caution">
    <text evidence="1">The sequence shown here is derived from an EMBL/GenBank/DDBJ whole genome shotgun (WGS) entry which is preliminary data.</text>
</comment>
<proteinExistence type="predicted"/>
<name>A0A7J8YWW2_9ROSI</name>
<evidence type="ECO:0000313" key="2">
    <source>
        <dbReference type="Proteomes" id="UP000593574"/>
    </source>
</evidence>